<name>A0ABP7TDC7_9BURK</name>
<dbReference type="Proteomes" id="UP001501353">
    <property type="component" value="Unassembled WGS sequence"/>
</dbReference>
<evidence type="ECO:0000313" key="2">
    <source>
        <dbReference type="EMBL" id="GAA4024430.1"/>
    </source>
</evidence>
<organism evidence="2 3">
    <name type="scientific">Actimicrobium antarcticum</name>
    <dbReference type="NCBI Taxonomy" id="1051899"/>
    <lineage>
        <taxon>Bacteria</taxon>
        <taxon>Pseudomonadati</taxon>
        <taxon>Pseudomonadota</taxon>
        <taxon>Betaproteobacteria</taxon>
        <taxon>Burkholderiales</taxon>
        <taxon>Oxalobacteraceae</taxon>
        <taxon>Actimicrobium</taxon>
    </lineage>
</organism>
<reference evidence="3" key="1">
    <citation type="journal article" date="2019" name="Int. J. Syst. Evol. Microbiol.">
        <title>The Global Catalogue of Microorganisms (GCM) 10K type strain sequencing project: providing services to taxonomists for standard genome sequencing and annotation.</title>
        <authorList>
            <consortium name="The Broad Institute Genomics Platform"/>
            <consortium name="The Broad Institute Genome Sequencing Center for Infectious Disease"/>
            <person name="Wu L."/>
            <person name="Ma J."/>
        </authorList>
    </citation>
    <scope>NUCLEOTIDE SEQUENCE [LARGE SCALE GENOMIC DNA]</scope>
    <source>
        <strain evidence="3">JCM 16673</strain>
    </source>
</reference>
<gene>
    <name evidence="2" type="ORF">GCM10022212_22540</name>
</gene>
<proteinExistence type="predicted"/>
<feature type="region of interest" description="Disordered" evidence="1">
    <location>
        <begin position="60"/>
        <end position="82"/>
    </location>
</feature>
<protein>
    <submittedName>
        <fullName evidence="2">Uncharacterized protein</fullName>
    </submittedName>
</protein>
<sequence length="82" mass="8993">MMYCAQAIETQKTITLPPAIAVKFYGGTKEFCMEYHQKSKSIRSMSGIAGQIIWPPPGGGALAEKQSQSGDISHISNLYSRR</sequence>
<dbReference type="RefSeq" id="WP_344763403.1">
    <property type="nucleotide sequence ID" value="NZ_BAAAZE010000008.1"/>
</dbReference>
<evidence type="ECO:0000313" key="3">
    <source>
        <dbReference type="Proteomes" id="UP001501353"/>
    </source>
</evidence>
<dbReference type="EMBL" id="BAAAZE010000008">
    <property type="protein sequence ID" value="GAA4024430.1"/>
    <property type="molecule type" value="Genomic_DNA"/>
</dbReference>
<feature type="compositionally biased region" description="Polar residues" evidence="1">
    <location>
        <begin position="65"/>
        <end position="82"/>
    </location>
</feature>
<evidence type="ECO:0000256" key="1">
    <source>
        <dbReference type="SAM" id="MobiDB-lite"/>
    </source>
</evidence>
<keyword evidence="3" id="KW-1185">Reference proteome</keyword>
<comment type="caution">
    <text evidence="2">The sequence shown here is derived from an EMBL/GenBank/DDBJ whole genome shotgun (WGS) entry which is preliminary data.</text>
</comment>
<accession>A0ABP7TDC7</accession>